<protein>
    <submittedName>
        <fullName evidence="1">Uncharacterized protein</fullName>
    </submittedName>
</protein>
<dbReference type="EMBL" id="FMXM01000016">
    <property type="protein sequence ID" value="SDA91979.1"/>
    <property type="molecule type" value="Genomic_DNA"/>
</dbReference>
<name>A0A1G5ZAH7_9HYPH</name>
<proteinExistence type="predicted"/>
<dbReference type="Proteomes" id="UP000198588">
    <property type="component" value="Unassembled WGS sequence"/>
</dbReference>
<reference evidence="1 2" key="1">
    <citation type="submission" date="2016-10" db="EMBL/GenBank/DDBJ databases">
        <authorList>
            <person name="de Groot N.N."/>
        </authorList>
    </citation>
    <scope>NUCLEOTIDE SEQUENCE [LARGE SCALE GENOMIC DNA]</scope>
    <source>
        <strain evidence="1 2">CGMCC 1.12097</strain>
    </source>
</reference>
<gene>
    <name evidence="1" type="ORF">SAMN02927914_04604</name>
</gene>
<accession>A0A1G5ZAH7</accession>
<organism evidence="1 2">
    <name type="scientific">Mesorhizobium qingshengii</name>
    <dbReference type="NCBI Taxonomy" id="1165689"/>
    <lineage>
        <taxon>Bacteria</taxon>
        <taxon>Pseudomonadati</taxon>
        <taxon>Pseudomonadota</taxon>
        <taxon>Alphaproteobacteria</taxon>
        <taxon>Hyphomicrobiales</taxon>
        <taxon>Phyllobacteriaceae</taxon>
        <taxon>Mesorhizobium</taxon>
    </lineage>
</organism>
<dbReference type="AlphaFoldDB" id="A0A1G5ZAH7"/>
<evidence type="ECO:0000313" key="2">
    <source>
        <dbReference type="Proteomes" id="UP000198588"/>
    </source>
</evidence>
<sequence>MPRNYEEWRTLASALGVTVYQRSKTVWIAAGPYRGRDIEVKGRSPTIALALWKEAARYTGLGR</sequence>
<evidence type="ECO:0000313" key="1">
    <source>
        <dbReference type="EMBL" id="SDA91979.1"/>
    </source>
</evidence>